<dbReference type="AlphaFoldDB" id="S2ETP2"/>
<dbReference type="Proteomes" id="UP000014065">
    <property type="component" value="Unassembled WGS sequence"/>
</dbReference>
<comment type="caution">
    <text evidence="2">The sequence shown here is derived from an EMBL/GenBank/DDBJ whole genome shotgun (WGS) entry which is preliminary data.</text>
</comment>
<dbReference type="Gene3D" id="2.60.120.200">
    <property type="match status" value="1"/>
</dbReference>
<organism evidence="2 3">
    <name type="scientific">Candidatus Nitrosarchaeum limnium BG20</name>
    <dbReference type="NCBI Taxonomy" id="859192"/>
    <lineage>
        <taxon>Archaea</taxon>
        <taxon>Nitrososphaerota</taxon>
        <taxon>Nitrososphaeria</taxon>
        <taxon>Nitrosopumilales</taxon>
        <taxon>Nitrosopumilaceae</taxon>
        <taxon>Nitrosarchaeum</taxon>
    </lineage>
</organism>
<keyword evidence="3" id="KW-1185">Reference proteome</keyword>
<reference evidence="2 3" key="1">
    <citation type="journal article" date="2012" name="J. Bacteriol.">
        <title>Genome Sequence of "Candidatus Nitrosoarchaeum limnia" BG20, a Low-Salinity Ammonia-Oxidizing Archaeon from the San Francisco Bay Estuary.</title>
        <authorList>
            <person name="Mosier A.C."/>
            <person name="Allen E.E."/>
            <person name="Kim M."/>
            <person name="Ferriera S."/>
            <person name="Francis C.A."/>
        </authorList>
    </citation>
    <scope>NUCLEOTIDE SEQUENCE [LARGE SCALE GENOMIC DNA]</scope>
    <source>
        <strain evidence="2 3">BG20</strain>
    </source>
</reference>
<feature type="region of interest" description="Disordered" evidence="1">
    <location>
        <begin position="321"/>
        <end position="354"/>
    </location>
</feature>
<evidence type="ECO:0000313" key="2">
    <source>
        <dbReference type="EMBL" id="EPA05704.1"/>
    </source>
</evidence>
<dbReference type="OrthoDB" id="12280at2157"/>
<feature type="compositionally biased region" description="Polar residues" evidence="1">
    <location>
        <begin position="332"/>
        <end position="346"/>
    </location>
</feature>
<evidence type="ECO:0000256" key="1">
    <source>
        <dbReference type="SAM" id="MobiDB-lite"/>
    </source>
</evidence>
<evidence type="ECO:0008006" key="4">
    <source>
        <dbReference type="Google" id="ProtNLM"/>
    </source>
</evidence>
<accession>S2ETP2</accession>
<dbReference type="InterPro" id="IPR013320">
    <property type="entry name" value="ConA-like_dom_sf"/>
</dbReference>
<proteinExistence type="predicted"/>
<protein>
    <recommendedName>
        <fullName evidence="4">LamG-like jellyroll fold domain-containing protein</fullName>
    </recommendedName>
</protein>
<sequence length="354" mass="39147">VKPDYSHGSKEFTVISKEKSFSLTVNNYASSHTAKFSIFDGIKWVQVDSKSEIPQEWTHLTASFSNKTISIYVNGSLEGTKQLEKIPSLSLIGKLESVDVEHISSENDIVVGAYISTKGSFTQTNNLFSGLVDDVLLFDTPLSILQIEQLYSQGISTHGLTQTKSIDEILKEIEREAGLYVQNNTQSLQEQLSLSDTLTFSYSQAQNTVNPPILSSLNSLQEQLSLSDTLTFSYSQAQNTTLTSLVVPNATPILIPTKEVYSITEDAQILLEFYNESEALAKEFEDLDKVIELANSDTNTSLDQTSPTDFLGLFLLSIPEADGAKDDGSSIKVKNQRTSRSNISNQTKRETIKR</sequence>
<dbReference type="SUPFAM" id="SSF49899">
    <property type="entry name" value="Concanavalin A-like lectins/glucanases"/>
    <property type="match status" value="1"/>
</dbReference>
<dbReference type="Pfam" id="PF13385">
    <property type="entry name" value="Laminin_G_3"/>
    <property type="match status" value="1"/>
</dbReference>
<dbReference type="RefSeq" id="WP_010191742.1">
    <property type="nucleotide sequence ID" value="NZ_AHJG01000166.1"/>
</dbReference>
<evidence type="ECO:0000313" key="3">
    <source>
        <dbReference type="Proteomes" id="UP000014065"/>
    </source>
</evidence>
<dbReference type="EMBL" id="AHJG01000166">
    <property type="protein sequence ID" value="EPA05704.1"/>
    <property type="molecule type" value="Genomic_DNA"/>
</dbReference>
<feature type="non-terminal residue" evidence="2">
    <location>
        <position position="1"/>
    </location>
</feature>
<name>S2ETP2_9ARCH</name>
<gene>
    <name evidence="2" type="ORF">BG20_I1971</name>
</gene>